<keyword evidence="1" id="KW-0472">Membrane</keyword>
<dbReference type="EMBL" id="QYUQ01000002">
    <property type="protein sequence ID" value="RJG00569.1"/>
    <property type="molecule type" value="Genomic_DNA"/>
</dbReference>
<dbReference type="AlphaFoldDB" id="A0A3A3G0Y8"/>
<dbReference type="Pfam" id="PF05309">
    <property type="entry name" value="TraE"/>
    <property type="match status" value="1"/>
</dbReference>
<protein>
    <submittedName>
        <fullName evidence="2">Type IV conjugative transfer system protein TraE</fullName>
    </submittedName>
</protein>
<sequence length="185" mass="21194">MDFAKLDNDLKEMRRRNRALSLTVGGLILGLLICLVIILNVVGMERTIVVPPTIDKSFWVTRDRVSRDYLEQMGSFVAWLILDVTPASIDWKKDILLNYVAPDQHGAMQSRQDIEAERLRRINASTFFLPQQLVPNEDKQTVAIRGRLRTQVNGQETATETKAYLAEFQYAGGRMHLKSFKEMPQ</sequence>
<dbReference type="OrthoDB" id="5362036at2"/>
<name>A0A3A3G0Y8_9BURK</name>
<keyword evidence="3" id="KW-1185">Reference proteome</keyword>
<reference evidence="3" key="1">
    <citation type="submission" date="2018-09" db="EMBL/GenBank/DDBJ databases">
        <authorList>
            <person name="Zhu H."/>
        </authorList>
    </citation>
    <scope>NUCLEOTIDE SEQUENCE [LARGE SCALE GENOMIC DNA]</scope>
    <source>
        <strain evidence="3">K1S02-23</strain>
    </source>
</reference>
<proteinExistence type="predicted"/>
<keyword evidence="1" id="KW-0812">Transmembrane</keyword>
<dbReference type="RefSeq" id="WP_119784024.1">
    <property type="nucleotide sequence ID" value="NZ_QYUQ01000002.1"/>
</dbReference>
<comment type="caution">
    <text evidence="2">The sequence shown here is derived from an EMBL/GenBank/DDBJ whole genome shotgun (WGS) entry which is preliminary data.</text>
</comment>
<dbReference type="InterPro" id="IPR007973">
    <property type="entry name" value="Pilus_assembly_TraE"/>
</dbReference>
<gene>
    <name evidence="2" type="primary">traE</name>
    <name evidence="2" type="ORF">D3878_02420</name>
</gene>
<dbReference type="NCBIfam" id="TIGR02761">
    <property type="entry name" value="TraE_TIGR"/>
    <property type="match status" value="1"/>
</dbReference>
<organism evidence="2 3">
    <name type="scientific">Noviherbaspirillum sedimenti</name>
    <dbReference type="NCBI Taxonomy" id="2320865"/>
    <lineage>
        <taxon>Bacteria</taxon>
        <taxon>Pseudomonadati</taxon>
        <taxon>Pseudomonadota</taxon>
        <taxon>Betaproteobacteria</taxon>
        <taxon>Burkholderiales</taxon>
        <taxon>Oxalobacteraceae</taxon>
        <taxon>Noviherbaspirillum</taxon>
    </lineage>
</organism>
<evidence type="ECO:0000256" key="1">
    <source>
        <dbReference type="SAM" id="Phobius"/>
    </source>
</evidence>
<evidence type="ECO:0000313" key="3">
    <source>
        <dbReference type="Proteomes" id="UP000266327"/>
    </source>
</evidence>
<feature type="transmembrane region" description="Helical" evidence="1">
    <location>
        <begin position="20"/>
        <end position="42"/>
    </location>
</feature>
<dbReference type="Proteomes" id="UP000266327">
    <property type="component" value="Unassembled WGS sequence"/>
</dbReference>
<accession>A0A3A3G0Y8</accession>
<evidence type="ECO:0000313" key="2">
    <source>
        <dbReference type="EMBL" id="RJG00569.1"/>
    </source>
</evidence>
<keyword evidence="1" id="KW-1133">Transmembrane helix</keyword>